<evidence type="ECO:0000313" key="3">
    <source>
        <dbReference type="Proteomes" id="UP001149140"/>
    </source>
</evidence>
<evidence type="ECO:0000313" key="2">
    <source>
        <dbReference type="EMBL" id="MDA0166536.1"/>
    </source>
</evidence>
<proteinExistence type="predicted"/>
<sequence>MPSKRLLAVALATAAAIPAGRAAADVNAGSETAVGGPVSATLTWDAGDGPRNMRLAIARNGVTGLDRTIPQTCGEQCSRFSNDADTFAVRDLDGDGEDEVVLRVNSSEPCCFALGIFDYQPATGTYREFVRVSESSVDIADLNRDGRPDLKTSDSRIDGGPVRIFQYTRNDTGVTLDDVTRRFPGQIREDARFAKTLFASGRRPDPESARSYVSEYVADEFLLGRGQAGLKELDQQRLRGVLGKPKEAKAFRRSLLRKLDRFGYR</sequence>
<feature type="signal peptide" evidence="1">
    <location>
        <begin position="1"/>
        <end position="24"/>
    </location>
</feature>
<evidence type="ECO:0000256" key="1">
    <source>
        <dbReference type="SAM" id="SignalP"/>
    </source>
</evidence>
<comment type="caution">
    <text evidence="2">The sequence shown here is derived from an EMBL/GenBank/DDBJ whole genome shotgun (WGS) entry which is preliminary data.</text>
</comment>
<name>A0A9X3N0Q9_9ACTN</name>
<accession>A0A9X3N0Q9</accession>
<dbReference type="EMBL" id="JAPDOD010000068">
    <property type="protein sequence ID" value="MDA0166536.1"/>
    <property type="molecule type" value="Genomic_DNA"/>
</dbReference>
<dbReference type="InterPro" id="IPR028994">
    <property type="entry name" value="Integrin_alpha_N"/>
</dbReference>
<keyword evidence="3" id="KW-1185">Reference proteome</keyword>
<dbReference type="SUPFAM" id="SSF69318">
    <property type="entry name" value="Integrin alpha N-terminal domain"/>
    <property type="match status" value="1"/>
</dbReference>
<protein>
    <submittedName>
        <fullName evidence="2">VCBS repeat-containing protein</fullName>
    </submittedName>
</protein>
<feature type="chain" id="PRO_5040729593" evidence="1">
    <location>
        <begin position="25"/>
        <end position="265"/>
    </location>
</feature>
<dbReference type="AlphaFoldDB" id="A0A9X3N0Q9"/>
<reference evidence="2" key="1">
    <citation type="submission" date="2022-10" db="EMBL/GenBank/DDBJ databases">
        <title>The WGS of Solirubrobacter ginsenosidimutans DSM 21036.</title>
        <authorList>
            <person name="Jiang Z."/>
        </authorList>
    </citation>
    <scope>NUCLEOTIDE SEQUENCE</scope>
    <source>
        <strain evidence="2">DSM 21036</strain>
    </source>
</reference>
<organism evidence="2 3">
    <name type="scientific">Solirubrobacter ginsenosidimutans</name>
    <dbReference type="NCBI Taxonomy" id="490573"/>
    <lineage>
        <taxon>Bacteria</taxon>
        <taxon>Bacillati</taxon>
        <taxon>Actinomycetota</taxon>
        <taxon>Thermoleophilia</taxon>
        <taxon>Solirubrobacterales</taxon>
        <taxon>Solirubrobacteraceae</taxon>
        <taxon>Solirubrobacter</taxon>
    </lineage>
</organism>
<gene>
    <name evidence="2" type="ORF">OM076_40105</name>
</gene>
<dbReference type="RefSeq" id="WP_270045794.1">
    <property type="nucleotide sequence ID" value="NZ_JAPDOD010000068.1"/>
</dbReference>
<dbReference type="Proteomes" id="UP001149140">
    <property type="component" value="Unassembled WGS sequence"/>
</dbReference>
<keyword evidence="1" id="KW-0732">Signal</keyword>